<protein>
    <recommendedName>
        <fullName evidence="2">DUF753 domain-containing protein</fullName>
    </recommendedName>
</protein>
<evidence type="ECO:0000313" key="3">
    <source>
        <dbReference type="EMBL" id="CAD7079802.1"/>
    </source>
</evidence>
<sequence>MKPFCIQIFLFLQVIWILRVAALQCYSCSSTKDASCVWRQSEGDKVTECEGSCINVILPDGSLFRGCLSDLPKSAFKQETCNSDSCNADVFPSNRLACYQCHGLGCANVTQITMDDSHLCRKFVEQDTCYTDVRSRADIRRGCSSDENYAPSPYQQQCRTSYCNHHAAVQTLTCWECDSSVSDMLACKLGKVEDGEMGKCQMTSLLGHPASCYVLHKAEYVRRGCSNDKIYNPNDEDITTCKTSLCNNKEISVTHCYECDSETDENCMFLDGREVSVTKCPAGTSSCFSCRDFGNIVRRGCGQPDQCIGACFPCWDDALCNSNPMYECYTCSAFNDLDCDVFTHPDLVDREICNKGCQVFLQNDTLHRGCLNETILCADDDTCSSCYHDNCNDYFIDSQCGVVKYMNSQEWVNSIERFKVVRSRKQIVKNVCVRLNLFVVWHKIYD</sequence>
<keyword evidence="1" id="KW-0732">Signal</keyword>
<dbReference type="InterPro" id="IPR008472">
    <property type="entry name" value="DUF753"/>
</dbReference>
<dbReference type="InParanoid" id="A0A7R8UFD0"/>
<dbReference type="Pfam" id="PF05444">
    <property type="entry name" value="DUF753"/>
    <property type="match status" value="1"/>
</dbReference>
<reference evidence="3 4" key="1">
    <citation type="submission" date="2020-11" db="EMBL/GenBank/DDBJ databases">
        <authorList>
            <person name="Wallbank WR R."/>
            <person name="Pardo Diaz C."/>
            <person name="Kozak K."/>
            <person name="Martin S."/>
            <person name="Jiggins C."/>
            <person name="Moest M."/>
            <person name="Warren A I."/>
            <person name="Generalovic N T."/>
            <person name="Byers J.R.P. K."/>
            <person name="Montejo-Kovacevich G."/>
            <person name="Yen C E."/>
        </authorList>
    </citation>
    <scope>NUCLEOTIDE SEQUENCE [LARGE SCALE GENOMIC DNA]</scope>
</reference>
<evidence type="ECO:0000259" key="2">
    <source>
        <dbReference type="Pfam" id="PF05444"/>
    </source>
</evidence>
<accession>A0A7R8UFD0</accession>
<dbReference type="PANTHER" id="PTHR21721:SF25">
    <property type="entry name" value="LP18071P"/>
    <property type="match status" value="1"/>
</dbReference>
<keyword evidence="4" id="KW-1185">Reference proteome</keyword>
<dbReference type="AlphaFoldDB" id="A0A7R8UFD0"/>
<dbReference type="PANTHER" id="PTHR21721">
    <property type="entry name" value="GH09876P-RELATED"/>
    <property type="match status" value="1"/>
</dbReference>
<feature type="domain" description="DUF753" evidence="2">
    <location>
        <begin position="23"/>
        <end position="87"/>
    </location>
</feature>
<gene>
    <name evidence="3" type="ORF">HERILL_LOCUS2995</name>
</gene>
<feature type="signal peptide" evidence="1">
    <location>
        <begin position="1"/>
        <end position="22"/>
    </location>
</feature>
<organism evidence="3 4">
    <name type="scientific">Hermetia illucens</name>
    <name type="common">Black soldier fly</name>
    <dbReference type="NCBI Taxonomy" id="343691"/>
    <lineage>
        <taxon>Eukaryota</taxon>
        <taxon>Metazoa</taxon>
        <taxon>Ecdysozoa</taxon>
        <taxon>Arthropoda</taxon>
        <taxon>Hexapoda</taxon>
        <taxon>Insecta</taxon>
        <taxon>Pterygota</taxon>
        <taxon>Neoptera</taxon>
        <taxon>Endopterygota</taxon>
        <taxon>Diptera</taxon>
        <taxon>Brachycera</taxon>
        <taxon>Stratiomyomorpha</taxon>
        <taxon>Stratiomyidae</taxon>
        <taxon>Hermetiinae</taxon>
        <taxon>Hermetia</taxon>
    </lineage>
</organism>
<evidence type="ECO:0000256" key="1">
    <source>
        <dbReference type="SAM" id="SignalP"/>
    </source>
</evidence>
<dbReference type="OrthoDB" id="7901576at2759"/>
<dbReference type="Proteomes" id="UP000594454">
    <property type="component" value="Chromosome 1"/>
</dbReference>
<feature type="chain" id="PRO_5030833142" description="DUF753 domain-containing protein" evidence="1">
    <location>
        <begin position="23"/>
        <end position="446"/>
    </location>
</feature>
<evidence type="ECO:0000313" key="4">
    <source>
        <dbReference type="Proteomes" id="UP000594454"/>
    </source>
</evidence>
<name>A0A7R8UFD0_HERIL</name>
<dbReference type="EMBL" id="LR899009">
    <property type="protein sequence ID" value="CAD7079802.1"/>
    <property type="molecule type" value="Genomic_DNA"/>
</dbReference>
<proteinExistence type="predicted"/>